<evidence type="ECO:0000256" key="1">
    <source>
        <dbReference type="SAM" id="MobiDB-lite"/>
    </source>
</evidence>
<name>A0A0B7AEM6_9EUPU</name>
<feature type="non-terminal residue" evidence="3">
    <location>
        <position position="1"/>
    </location>
</feature>
<accession>A0A0B7AEM6</accession>
<dbReference type="AlphaFoldDB" id="A0A0B7AEM6"/>
<feature type="transmembrane region" description="Helical" evidence="2">
    <location>
        <begin position="6"/>
        <end position="32"/>
    </location>
</feature>
<sequence length="163" mass="18136">VPTSSATITISISVCLAVALIVLLIVALFYIIKRIKRLQVKRNKDLSTYYSSIDGISQAGRDMSPLPKNQVISSSNIKDYSDYSGLIIEDVTLTHRVDTTEQTPSAINNKPSDDVNENLNIDDTEPVSVYSRLREHDNNSSAIYNTLPHETEHSNLETQDTLL</sequence>
<protein>
    <submittedName>
        <fullName evidence="3">Uncharacterized protein</fullName>
    </submittedName>
</protein>
<dbReference type="EMBL" id="HACG01031535">
    <property type="protein sequence ID" value="CEK78400.1"/>
    <property type="molecule type" value="Transcribed_RNA"/>
</dbReference>
<organism evidence="3">
    <name type="scientific">Arion vulgaris</name>
    <dbReference type="NCBI Taxonomy" id="1028688"/>
    <lineage>
        <taxon>Eukaryota</taxon>
        <taxon>Metazoa</taxon>
        <taxon>Spiralia</taxon>
        <taxon>Lophotrochozoa</taxon>
        <taxon>Mollusca</taxon>
        <taxon>Gastropoda</taxon>
        <taxon>Heterobranchia</taxon>
        <taxon>Euthyneura</taxon>
        <taxon>Panpulmonata</taxon>
        <taxon>Eupulmonata</taxon>
        <taxon>Stylommatophora</taxon>
        <taxon>Helicina</taxon>
        <taxon>Arionoidea</taxon>
        <taxon>Arionidae</taxon>
        <taxon>Arion</taxon>
    </lineage>
</organism>
<reference evidence="3" key="1">
    <citation type="submission" date="2014-12" db="EMBL/GenBank/DDBJ databases">
        <title>Insight into the proteome of Arion vulgaris.</title>
        <authorList>
            <person name="Aradska J."/>
            <person name="Bulat T."/>
            <person name="Smidak R."/>
            <person name="Sarate P."/>
            <person name="Gangsoo J."/>
            <person name="Sialana F."/>
            <person name="Bilban M."/>
            <person name="Lubec G."/>
        </authorList>
    </citation>
    <scope>NUCLEOTIDE SEQUENCE</scope>
    <source>
        <tissue evidence="3">Skin</tissue>
    </source>
</reference>
<keyword evidence="2" id="KW-0472">Membrane</keyword>
<evidence type="ECO:0000313" key="3">
    <source>
        <dbReference type="EMBL" id="CEK78400.1"/>
    </source>
</evidence>
<keyword evidence="2" id="KW-1133">Transmembrane helix</keyword>
<proteinExistence type="predicted"/>
<feature type="region of interest" description="Disordered" evidence="1">
    <location>
        <begin position="144"/>
        <end position="163"/>
    </location>
</feature>
<feature type="region of interest" description="Disordered" evidence="1">
    <location>
        <begin position="99"/>
        <end position="120"/>
    </location>
</feature>
<keyword evidence="2" id="KW-0812">Transmembrane</keyword>
<feature type="compositionally biased region" description="Polar residues" evidence="1">
    <location>
        <begin position="100"/>
        <end position="110"/>
    </location>
</feature>
<evidence type="ECO:0000256" key="2">
    <source>
        <dbReference type="SAM" id="Phobius"/>
    </source>
</evidence>
<gene>
    <name evidence="3" type="primary">ORF109955</name>
</gene>